<dbReference type="Proteomes" id="UP000807825">
    <property type="component" value="Unassembled WGS sequence"/>
</dbReference>
<feature type="transmembrane region" description="Helical" evidence="1">
    <location>
        <begin position="6"/>
        <end position="30"/>
    </location>
</feature>
<proteinExistence type="predicted"/>
<reference evidence="2" key="1">
    <citation type="submission" date="2020-07" db="EMBL/GenBank/DDBJ databases">
        <title>Huge and variable diversity of episymbiotic CPR bacteria and DPANN archaea in groundwater ecosystems.</title>
        <authorList>
            <person name="He C.Y."/>
            <person name="Keren R."/>
            <person name="Whittaker M."/>
            <person name="Farag I.F."/>
            <person name="Doudna J."/>
            <person name="Cate J.H.D."/>
            <person name="Banfield J.F."/>
        </authorList>
    </citation>
    <scope>NUCLEOTIDE SEQUENCE</scope>
    <source>
        <strain evidence="2">NC_groundwater_1664_Pr3_B-0.1um_52_9</strain>
    </source>
</reference>
<evidence type="ECO:0000313" key="3">
    <source>
        <dbReference type="Proteomes" id="UP000807825"/>
    </source>
</evidence>
<name>A0A9D6V6N2_9BACT</name>
<evidence type="ECO:0000256" key="1">
    <source>
        <dbReference type="SAM" id="Phobius"/>
    </source>
</evidence>
<keyword evidence="1" id="KW-0472">Membrane</keyword>
<dbReference type="AlphaFoldDB" id="A0A9D6V6N2"/>
<dbReference type="InterPro" id="IPR017199">
    <property type="entry name" value="UCP037409_transporter"/>
</dbReference>
<dbReference type="EMBL" id="JACRDE010000300">
    <property type="protein sequence ID" value="MBI5250042.1"/>
    <property type="molecule type" value="Genomic_DNA"/>
</dbReference>
<feature type="transmembrane region" description="Helical" evidence="1">
    <location>
        <begin position="220"/>
        <end position="240"/>
    </location>
</feature>
<sequence length="247" mass="27028">MPEFKSLLLGLVFALGIFSVKSGCGISYLVSRRPSFLGKATAFGLVTATYFLLFVGSWHICKTVDLVSHFNRLKSLFESGMVLHVLMAGGTLLWAISLLKDTEDSRLKSYGWIALVVPCPVCTSAIFFITGFLVAFFPGDSFPVVLGAYAVYLVTTLLTMAVLALSLRLTDTTPERVLGLAMLFVSAYFFLSVLLAPHFGELERVYRVARHGSKESIGNASEAMTVGMILVLSFVTGFVLKRTRGRR</sequence>
<feature type="transmembrane region" description="Helical" evidence="1">
    <location>
        <begin position="80"/>
        <end position="99"/>
    </location>
</feature>
<protein>
    <submittedName>
        <fullName evidence="2">DUF2162 domain-containing protein</fullName>
    </submittedName>
</protein>
<evidence type="ECO:0000313" key="2">
    <source>
        <dbReference type="EMBL" id="MBI5250042.1"/>
    </source>
</evidence>
<keyword evidence="1" id="KW-0812">Transmembrane</keyword>
<gene>
    <name evidence="2" type="ORF">HY912_11155</name>
</gene>
<feature type="transmembrane region" description="Helical" evidence="1">
    <location>
        <begin position="142"/>
        <end position="165"/>
    </location>
</feature>
<comment type="caution">
    <text evidence="2">The sequence shown here is derived from an EMBL/GenBank/DDBJ whole genome shotgun (WGS) entry which is preliminary data.</text>
</comment>
<keyword evidence="1" id="KW-1133">Transmembrane helix</keyword>
<feature type="transmembrane region" description="Helical" evidence="1">
    <location>
        <begin position="177"/>
        <end position="200"/>
    </location>
</feature>
<feature type="transmembrane region" description="Helical" evidence="1">
    <location>
        <begin position="42"/>
        <end position="60"/>
    </location>
</feature>
<dbReference type="Pfam" id="PF09930">
    <property type="entry name" value="DUF2162"/>
    <property type="match status" value="1"/>
</dbReference>
<feature type="transmembrane region" description="Helical" evidence="1">
    <location>
        <begin position="111"/>
        <end position="136"/>
    </location>
</feature>
<organism evidence="2 3">
    <name type="scientific">Desulfomonile tiedjei</name>
    <dbReference type="NCBI Taxonomy" id="2358"/>
    <lineage>
        <taxon>Bacteria</taxon>
        <taxon>Pseudomonadati</taxon>
        <taxon>Thermodesulfobacteriota</taxon>
        <taxon>Desulfomonilia</taxon>
        <taxon>Desulfomonilales</taxon>
        <taxon>Desulfomonilaceae</taxon>
        <taxon>Desulfomonile</taxon>
    </lineage>
</organism>
<accession>A0A9D6V6N2</accession>